<dbReference type="EMBL" id="WOCA01000009">
    <property type="protein sequence ID" value="MUK89179.1"/>
    <property type="molecule type" value="Genomic_DNA"/>
</dbReference>
<protein>
    <recommendedName>
        <fullName evidence="3">Transposase</fullName>
    </recommendedName>
</protein>
<dbReference type="RefSeq" id="WP_155669156.1">
    <property type="nucleotide sequence ID" value="NZ_WOCA01000009.1"/>
</dbReference>
<evidence type="ECO:0000313" key="1">
    <source>
        <dbReference type="EMBL" id="MUK89179.1"/>
    </source>
</evidence>
<proteinExistence type="predicted"/>
<reference evidence="1 2" key="1">
    <citation type="submission" date="2019-11" db="EMBL/GenBank/DDBJ databases">
        <authorList>
            <person name="Li X."/>
        </authorList>
    </citation>
    <scope>NUCLEOTIDE SEQUENCE [LARGE SCALE GENOMIC DNA]</scope>
    <source>
        <strain evidence="1 2">L9</strain>
    </source>
</reference>
<organism evidence="1 2">
    <name type="scientific">Ornithinibacillus caprae</name>
    <dbReference type="NCBI Taxonomy" id="2678566"/>
    <lineage>
        <taxon>Bacteria</taxon>
        <taxon>Bacillati</taxon>
        <taxon>Bacillota</taxon>
        <taxon>Bacilli</taxon>
        <taxon>Bacillales</taxon>
        <taxon>Bacillaceae</taxon>
        <taxon>Ornithinibacillus</taxon>
    </lineage>
</organism>
<name>A0A6N8FN35_9BACI</name>
<comment type="caution">
    <text evidence="1">The sequence shown here is derived from an EMBL/GenBank/DDBJ whole genome shotgun (WGS) entry which is preliminary data.</text>
</comment>
<sequence>MPTTLIQEARKLAISRYQDWNKNKKIKGFPKFRKRIAIPFNNQNWRFRFDNGYLKVGIPTLEEGNLTVDKYVPLKVNDYNLFWVNYLLNGYMDKASKYYLPSYENISKPKKGNGQLFFKNGKWYFSFTITFELKNEVSSEEKEVGVDRGLKYIAVAGDKETGKYIHFSGKHIGHIRRKYSRLRRIFMKNKIGFKTS</sequence>
<evidence type="ECO:0000313" key="2">
    <source>
        <dbReference type="Proteomes" id="UP000469125"/>
    </source>
</evidence>
<keyword evidence="2" id="KW-1185">Reference proteome</keyword>
<dbReference type="AlphaFoldDB" id="A0A6N8FN35"/>
<dbReference type="Proteomes" id="UP000469125">
    <property type="component" value="Unassembled WGS sequence"/>
</dbReference>
<gene>
    <name evidence="1" type="ORF">GMD78_12425</name>
</gene>
<accession>A0A6N8FN35</accession>
<evidence type="ECO:0008006" key="3">
    <source>
        <dbReference type="Google" id="ProtNLM"/>
    </source>
</evidence>